<dbReference type="EMBL" id="OOIL02001844">
    <property type="protein sequence ID" value="VFQ78733.1"/>
    <property type="molecule type" value="Genomic_DNA"/>
</dbReference>
<gene>
    <name evidence="5" type="ORF">CCAM_LOCUS20508</name>
    <name evidence="6" type="ORF">CCAM_LOCUS20509</name>
</gene>
<dbReference type="AlphaFoldDB" id="A0A484LQE3"/>
<feature type="signal peptide" evidence="4">
    <location>
        <begin position="1"/>
        <end position="19"/>
    </location>
</feature>
<dbReference type="InterPro" id="IPR007325">
    <property type="entry name" value="KFase/CYL"/>
</dbReference>
<proteinExistence type="inferred from homology"/>
<evidence type="ECO:0000256" key="4">
    <source>
        <dbReference type="SAM" id="SignalP"/>
    </source>
</evidence>
<organism evidence="5 7">
    <name type="scientific">Cuscuta campestris</name>
    <dbReference type="NCBI Taxonomy" id="132261"/>
    <lineage>
        <taxon>Eukaryota</taxon>
        <taxon>Viridiplantae</taxon>
        <taxon>Streptophyta</taxon>
        <taxon>Embryophyta</taxon>
        <taxon>Tracheophyta</taxon>
        <taxon>Spermatophyta</taxon>
        <taxon>Magnoliopsida</taxon>
        <taxon>eudicotyledons</taxon>
        <taxon>Gunneridae</taxon>
        <taxon>Pentapetalae</taxon>
        <taxon>asterids</taxon>
        <taxon>lamiids</taxon>
        <taxon>Solanales</taxon>
        <taxon>Convolvulaceae</taxon>
        <taxon>Cuscuteae</taxon>
        <taxon>Cuscuta</taxon>
        <taxon>Cuscuta subgen. Grammica</taxon>
        <taxon>Cuscuta sect. Cleistogrammica</taxon>
    </lineage>
</organism>
<reference evidence="5 7" key="1">
    <citation type="submission" date="2018-04" db="EMBL/GenBank/DDBJ databases">
        <authorList>
            <person name="Vogel A."/>
        </authorList>
    </citation>
    <scope>NUCLEOTIDE SEQUENCE [LARGE SCALE GENOMIC DNA]</scope>
</reference>
<protein>
    <recommendedName>
        <fullName evidence="8">Cyclase</fullName>
    </recommendedName>
</protein>
<dbReference type="GO" id="GO:0004061">
    <property type="term" value="F:arylformamidase activity"/>
    <property type="evidence" value="ECO:0007669"/>
    <property type="project" value="InterPro"/>
</dbReference>
<evidence type="ECO:0000313" key="5">
    <source>
        <dbReference type="EMBL" id="VFQ78732.1"/>
    </source>
</evidence>
<evidence type="ECO:0008006" key="8">
    <source>
        <dbReference type="Google" id="ProtNLM"/>
    </source>
</evidence>
<dbReference type="EMBL" id="OOIL02001844">
    <property type="protein sequence ID" value="VFQ78732.1"/>
    <property type="molecule type" value="Genomic_DNA"/>
</dbReference>
<evidence type="ECO:0000256" key="1">
    <source>
        <dbReference type="ARBA" id="ARBA00004498"/>
    </source>
</evidence>
<sequence>MKIIQLLVVVAAVLTAAAGAPAVTPGTLRRLNREEGAASKRRSIEITHPYVPGSMPVDPSHPQGLPSFSVPRSSIKNGEMANTMDFTLNSHWGTHLDAPGYLNQTLLEQGRDIDSLNLDTLSGPCWVVDTPRGKNITSEVMEGLGIPRGVERVLFKTLNTDRKLMNQPRFDPSYTAFTPDGAQYLVSNTDIKLVGIDYLSVGVGVEEDSIAVHRTFLNTLEIIPVEGLKLDEVEPGVYDVDCLPLSIPTLDGSPARCILATVGSSGSSSSPGLLAVFFLQFVTCFLFFA</sequence>
<evidence type="ECO:0000313" key="7">
    <source>
        <dbReference type="Proteomes" id="UP000595140"/>
    </source>
</evidence>
<comment type="similarity">
    <text evidence="2">Belongs to the Cyclase 1 superfamily.</text>
</comment>
<keyword evidence="3" id="KW-0272">Extracellular matrix</keyword>
<keyword evidence="3" id="KW-0964">Secreted</keyword>
<dbReference type="GO" id="GO:0019441">
    <property type="term" value="P:L-tryptophan catabolic process to kynurenine"/>
    <property type="evidence" value="ECO:0007669"/>
    <property type="project" value="InterPro"/>
</dbReference>
<dbReference type="Pfam" id="PF04199">
    <property type="entry name" value="Cyclase"/>
    <property type="match status" value="1"/>
</dbReference>
<evidence type="ECO:0000313" key="6">
    <source>
        <dbReference type="EMBL" id="VFQ78733.1"/>
    </source>
</evidence>
<keyword evidence="7" id="KW-1185">Reference proteome</keyword>
<name>A0A484LQE3_9ASTE</name>
<keyword evidence="4" id="KW-0732">Signal</keyword>
<dbReference type="InterPro" id="IPR037175">
    <property type="entry name" value="KFase_sf"/>
</dbReference>
<comment type="subcellular location">
    <subcellularLocation>
        <location evidence="1">Secreted</location>
        <location evidence="1">Extracellular space</location>
        <location evidence="1">Extracellular matrix</location>
    </subcellularLocation>
</comment>
<accession>A0A484LQE3</accession>
<dbReference type="PANTHER" id="PTHR31118:SF18">
    <property type="entry name" value="KYNURENINE FORMAMIDASE-LIKE ISOFORM X1"/>
    <property type="match status" value="1"/>
</dbReference>
<dbReference type="Proteomes" id="UP000595140">
    <property type="component" value="Unassembled WGS sequence"/>
</dbReference>
<dbReference type="SUPFAM" id="SSF102198">
    <property type="entry name" value="Putative cyclase"/>
    <property type="match status" value="1"/>
</dbReference>
<dbReference type="PANTHER" id="PTHR31118">
    <property type="entry name" value="CYCLASE-LIKE PROTEIN 2"/>
    <property type="match status" value="1"/>
</dbReference>
<feature type="chain" id="PRO_5036355284" description="Cyclase" evidence="4">
    <location>
        <begin position="20"/>
        <end position="289"/>
    </location>
</feature>
<dbReference type="Gene3D" id="3.50.30.50">
    <property type="entry name" value="Putative cyclase"/>
    <property type="match status" value="1"/>
</dbReference>
<evidence type="ECO:0000256" key="2">
    <source>
        <dbReference type="ARBA" id="ARBA00007865"/>
    </source>
</evidence>
<dbReference type="OrthoDB" id="7108654at2759"/>
<evidence type="ECO:0000256" key="3">
    <source>
        <dbReference type="ARBA" id="ARBA00022530"/>
    </source>
</evidence>